<comment type="similarity">
    <text evidence="1">Belongs to the WASH1 family.</text>
</comment>
<feature type="domain" description="WH2" evidence="4">
    <location>
        <begin position="355"/>
        <end position="377"/>
    </location>
</feature>
<dbReference type="PANTHER" id="PTHR23331">
    <property type="entry name" value="CXYORF1"/>
    <property type="match status" value="1"/>
</dbReference>
<dbReference type="EMBL" id="GECU01019601">
    <property type="protein sequence ID" value="JAS88105.1"/>
    <property type="molecule type" value="Transcribed_RNA"/>
</dbReference>
<dbReference type="InterPro" id="IPR028290">
    <property type="entry name" value="WASH1"/>
</dbReference>
<dbReference type="EMBL" id="GECU01010992">
    <property type="protein sequence ID" value="JAS96714.1"/>
    <property type="molecule type" value="Transcribed_RNA"/>
</dbReference>
<dbReference type="GO" id="GO:0032456">
    <property type="term" value="P:endocytic recycling"/>
    <property type="evidence" value="ECO:0007669"/>
    <property type="project" value="TreeGrafter"/>
</dbReference>
<dbReference type="GO" id="GO:0043014">
    <property type="term" value="F:alpha-tubulin binding"/>
    <property type="evidence" value="ECO:0007669"/>
    <property type="project" value="InterPro"/>
</dbReference>
<dbReference type="PANTHER" id="PTHR23331:SF1">
    <property type="entry name" value="WASH COMPLEX SUBUNIT 1"/>
    <property type="match status" value="1"/>
</dbReference>
<evidence type="ECO:0000313" key="6">
    <source>
        <dbReference type="EMBL" id="JAS96714.1"/>
    </source>
</evidence>
<organism evidence="6">
    <name type="scientific">Homalodisca liturata</name>
    <dbReference type="NCBI Taxonomy" id="320908"/>
    <lineage>
        <taxon>Eukaryota</taxon>
        <taxon>Metazoa</taxon>
        <taxon>Ecdysozoa</taxon>
        <taxon>Arthropoda</taxon>
        <taxon>Hexapoda</taxon>
        <taxon>Insecta</taxon>
        <taxon>Pterygota</taxon>
        <taxon>Neoptera</taxon>
        <taxon>Paraneoptera</taxon>
        <taxon>Hemiptera</taxon>
        <taxon>Auchenorrhyncha</taxon>
        <taxon>Membracoidea</taxon>
        <taxon>Cicadellidae</taxon>
        <taxon>Cicadellinae</taxon>
        <taxon>Proconiini</taxon>
        <taxon>Homalodisca</taxon>
    </lineage>
</organism>
<evidence type="ECO:0000256" key="2">
    <source>
        <dbReference type="ARBA" id="ARBA00023203"/>
    </source>
</evidence>
<evidence type="ECO:0000256" key="1">
    <source>
        <dbReference type="ARBA" id="ARBA00005602"/>
    </source>
</evidence>
<dbReference type="GO" id="GO:0055037">
    <property type="term" value="C:recycling endosome"/>
    <property type="evidence" value="ECO:0007669"/>
    <property type="project" value="TreeGrafter"/>
</dbReference>
<dbReference type="PROSITE" id="PS51082">
    <property type="entry name" value="WH2"/>
    <property type="match status" value="1"/>
</dbReference>
<name>A0A1B6JC04_9HEMI</name>
<feature type="compositionally biased region" description="Pro residues" evidence="3">
    <location>
        <begin position="287"/>
        <end position="324"/>
    </location>
</feature>
<dbReference type="GO" id="GO:0003779">
    <property type="term" value="F:actin binding"/>
    <property type="evidence" value="ECO:0007669"/>
    <property type="project" value="UniProtKB-KW"/>
</dbReference>
<evidence type="ECO:0000259" key="4">
    <source>
        <dbReference type="PROSITE" id="PS51082"/>
    </source>
</evidence>
<dbReference type="GO" id="GO:0071203">
    <property type="term" value="C:WASH complex"/>
    <property type="evidence" value="ECO:0007669"/>
    <property type="project" value="InterPro"/>
</dbReference>
<feature type="region of interest" description="Disordered" evidence="3">
    <location>
        <begin position="251"/>
        <end position="353"/>
    </location>
</feature>
<gene>
    <name evidence="6" type="ORF">g.8922</name>
    <name evidence="5" type="ORF">g.8923</name>
</gene>
<feature type="compositionally biased region" description="Polar residues" evidence="3">
    <location>
        <begin position="340"/>
        <end position="349"/>
    </location>
</feature>
<dbReference type="GO" id="GO:0005829">
    <property type="term" value="C:cytosol"/>
    <property type="evidence" value="ECO:0007669"/>
    <property type="project" value="GOC"/>
</dbReference>
<proteinExistence type="inferred from homology"/>
<dbReference type="InterPro" id="IPR021854">
    <property type="entry name" value="WASH1_WAHD"/>
</dbReference>
<dbReference type="Pfam" id="PF11945">
    <property type="entry name" value="WASH_WAHD"/>
    <property type="match status" value="1"/>
</dbReference>
<sequence length="455" mass="49514">MSHIPYAKVPIIHQGLRQEETIVQITVALDYLEKVSHGIFEHIKTSVENQKSHLARLRERSKTVQAKMNKLAGTNKATKVFASAKYPGSDVPRDYVSALLSNPLPPIDRAVVRITSKHPPYDPNCLKEKTQHVHIKMSSRQVRKNVEVTPEEGLGSLPSDLDSVSALILFNTSENLYKKYVMLDPLGLVTKTRQIIEDEVKGDLDAAPRSMCQEMVNFKPGENYFYSPTLQEVPQLDVPLDLPDLPGIAGDLQFSMDSGPPIAPSGSTPIPDLPVVFTETPSETILPTPPPPPPVASPPAPLPVHSTPPPPPPPPPPSEIPPTPAISQSTSPPQSADVLTPSQTTNNAITRGDDARANLMEAIRNAGGKGKAKLRSVVDRKQEAKRIKQEEDIIHKSSGGNLMADLHAKLSLRRKGISGSQPGTADPLEKMLAMIPPPPVKESDTDEQDDADWED</sequence>
<feature type="compositionally biased region" description="Acidic residues" evidence="3">
    <location>
        <begin position="444"/>
        <end position="455"/>
    </location>
</feature>
<dbReference type="GO" id="GO:0005769">
    <property type="term" value="C:early endosome"/>
    <property type="evidence" value="ECO:0007669"/>
    <property type="project" value="InterPro"/>
</dbReference>
<dbReference type="AlphaFoldDB" id="A0A1B6JC04"/>
<dbReference type="GO" id="GO:0043015">
    <property type="term" value="F:gamma-tubulin binding"/>
    <property type="evidence" value="ECO:0007669"/>
    <property type="project" value="TreeGrafter"/>
</dbReference>
<evidence type="ECO:0000256" key="3">
    <source>
        <dbReference type="SAM" id="MobiDB-lite"/>
    </source>
</evidence>
<dbReference type="GO" id="GO:0034314">
    <property type="term" value="P:Arp2/3 complex-mediated actin nucleation"/>
    <property type="evidence" value="ECO:0007669"/>
    <property type="project" value="InterPro"/>
</dbReference>
<reference evidence="6" key="1">
    <citation type="submission" date="2015-11" db="EMBL/GenBank/DDBJ databases">
        <title>De novo transcriptome assembly of four potential Pierce s Disease insect vectors from Arizona vineyards.</title>
        <authorList>
            <person name="Tassone E.E."/>
        </authorList>
    </citation>
    <scope>NUCLEOTIDE SEQUENCE</scope>
</reference>
<dbReference type="InterPro" id="IPR003124">
    <property type="entry name" value="WH2_dom"/>
</dbReference>
<protein>
    <recommendedName>
        <fullName evidence="4">WH2 domain-containing protein</fullName>
    </recommendedName>
</protein>
<accession>A0A1B6JC04</accession>
<dbReference type="GO" id="GO:0042147">
    <property type="term" value="P:retrograde transport, endosome to Golgi"/>
    <property type="evidence" value="ECO:0007669"/>
    <property type="project" value="TreeGrafter"/>
</dbReference>
<keyword evidence="2" id="KW-0009">Actin-binding</keyword>
<feature type="region of interest" description="Disordered" evidence="3">
    <location>
        <begin position="414"/>
        <end position="455"/>
    </location>
</feature>
<evidence type="ECO:0000313" key="5">
    <source>
        <dbReference type="EMBL" id="JAS88105.1"/>
    </source>
</evidence>
<dbReference type="GO" id="GO:0006887">
    <property type="term" value="P:exocytosis"/>
    <property type="evidence" value="ECO:0007669"/>
    <property type="project" value="TreeGrafter"/>
</dbReference>
<feature type="compositionally biased region" description="Polar residues" evidence="3">
    <location>
        <begin position="325"/>
        <end position="334"/>
    </location>
</feature>